<keyword evidence="6" id="KW-1278">Translocase</keyword>
<keyword evidence="3 6" id="KW-0285">Flavoprotein</keyword>
<dbReference type="GO" id="GO:0009055">
    <property type="term" value="F:electron transfer activity"/>
    <property type="evidence" value="ECO:0007669"/>
    <property type="project" value="InterPro"/>
</dbReference>
<dbReference type="GO" id="GO:0010181">
    <property type="term" value="F:FMN binding"/>
    <property type="evidence" value="ECO:0007669"/>
    <property type="project" value="InterPro"/>
</dbReference>
<dbReference type="SMART" id="SM00900">
    <property type="entry name" value="FMN_bind"/>
    <property type="match status" value="1"/>
</dbReference>
<dbReference type="RefSeq" id="WP_003356455.1">
    <property type="nucleotide sequence ID" value="NZ_CP013246.1"/>
</dbReference>
<gene>
    <name evidence="6" type="primary">rnfG</name>
    <name evidence="9" type="ORF">EXM69_04980</name>
    <name evidence="10" type="ORF">FC794_15995</name>
</gene>
<evidence type="ECO:0000256" key="3">
    <source>
        <dbReference type="ARBA" id="ARBA00022630"/>
    </source>
</evidence>
<evidence type="ECO:0000256" key="2">
    <source>
        <dbReference type="ARBA" id="ARBA00022553"/>
    </source>
</evidence>
<proteinExistence type="inferred from homology"/>
<dbReference type="Proteomes" id="UP000473887">
    <property type="component" value="Unassembled WGS sequence"/>
</dbReference>
<dbReference type="OrthoDB" id="9794010at2"/>
<dbReference type="PANTHER" id="PTHR36118:SF1">
    <property type="entry name" value="ION-TRANSLOCATING OXIDOREDUCTASE COMPLEX SUBUNIT G"/>
    <property type="match status" value="1"/>
</dbReference>
<keyword evidence="6" id="KW-1003">Cell membrane</keyword>
<reference evidence="9 11" key="1">
    <citation type="submission" date="2019-02" db="EMBL/GenBank/DDBJ databases">
        <title>Genome sequencing of Clostridium botulinum clinical isolates.</title>
        <authorList>
            <person name="Brunt J."/>
            <person name="Van Vliet A.H.M."/>
            <person name="Stringer S.C."/>
            <person name="Grant K.A."/>
            <person name="Carter A.C."/>
            <person name="Peck M.W."/>
        </authorList>
    </citation>
    <scope>NUCLEOTIDE SEQUENCE [LARGE SCALE GENOMIC DNA]</scope>
    <source>
        <strain evidence="9 11">H142660711</strain>
    </source>
</reference>
<dbReference type="InterPro" id="IPR010209">
    <property type="entry name" value="Ion_transpt_RnfG/RsxG"/>
</dbReference>
<dbReference type="Proteomes" id="UP000478995">
    <property type="component" value="Unassembled WGS sequence"/>
</dbReference>
<evidence type="ECO:0000259" key="8">
    <source>
        <dbReference type="SMART" id="SM00900"/>
    </source>
</evidence>
<feature type="domain" description="FMN-binding" evidence="8">
    <location>
        <begin position="91"/>
        <end position="181"/>
    </location>
</feature>
<evidence type="ECO:0000313" key="11">
    <source>
        <dbReference type="Proteomes" id="UP000473887"/>
    </source>
</evidence>
<comment type="cofactor">
    <cofactor evidence="6">
        <name>FMN</name>
        <dbReference type="ChEBI" id="CHEBI:58210"/>
    </cofactor>
</comment>
<comment type="subcellular location">
    <subcellularLocation>
        <location evidence="6">Cell membrane</location>
        <topology evidence="6">Single-pass membrane protein</topology>
    </subcellularLocation>
</comment>
<reference evidence="10 12" key="2">
    <citation type="submission" date="2019-04" db="EMBL/GenBank/DDBJ databases">
        <title>Genome sequencing of Clostridium botulinum Groups I-IV and Clostridium butyricum.</title>
        <authorList>
            <person name="Brunt J."/>
            <person name="Van Vliet A.H.M."/>
            <person name="Stringer S.C."/>
            <person name="Carter A.T."/>
            <person name="Peck M.W."/>
        </authorList>
    </citation>
    <scope>NUCLEOTIDE SEQUENCE [LARGE SCALE GENOMIC DNA]</scope>
    <source>
        <strain evidence="10 12">IFR 18/037</strain>
    </source>
</reference>
<evidence type="ECO:0000313" key="9">
    <source>
        <dbReference type="EMBL" id="NEZ91313.1"/>
    </source>
</evidence>
<evidence type="ECO:0000256" key="1">
    <source>
        <dbReference type="ARBA" id="ARBA00022448"/>
    </source>
</evidence>
<dbReference type="EC" id="7.-.-.-" evidence="6"/>
<dbReference type="EMBL" id="SWOY01000008">
    <property type="protein sequence ID" value="NFG18252.1"/>
    <property type="molecule type" value="Genomic_DNA"/>
</dbReference>
<sequence>MEKNETLKLGLKLFIITAIAGLILGGAFIITKKPIADQIEKTNTEAMKEILPKADKFEKMEGKAKDTVTEVNEGKKGSETAGYAIKVLTKGYGGQIEMMVGVSKEGKVEGIKILSHSETPGLGANAPQPKFSGQFKGKSTEKDLEVVKTAPASDNQIEAMTGATITSKAVTQGVNDAVKFYKNELLKTPSESKEVDGKSGATTSFNTEDTKLNKYVVNYEKMN</sequence>
<dbReference type="NCBIfam" id="TIGR01947">
    <property type="entry name" value="rnfG"/>
    <property type="match status" value="1"/>
</dbReference>
<organism evidence="10 12">
    <name type="scientific">Clostridium botulinum</name>
    <dbReference type="NCBI Taxonomy" id="1491"/>
    <lineage>
        <taxon>Bacteria</taxon>
        <taxon>Bacillati</taxon>
        <taxon>Bacillota</taxon>
        <taxon>Clostridia</taxon>
        <taxon>Eubacteriales</taxon>
        <taxon>Clostridiaceae</taxon>
        <taxon>Clostridium</taxon>
    </lineage>
</organism>
<dbReference type="Pfam" id="PF04205">
    <property type="entry name" value="FMN_bind"/>
    <property type="match status" value="1"/>
</dbReference>
<dbReference type="AlphaFoldDB" id="A0A0M0A119"/>
<dbReference type="HAMAP" id="MF_00479">
    <property type="entry name" value="RsxG_RnfG"/>
    <property type="match status" value="1"/>
</dbReference>
<name>A0A0M0A119_CLOBO</name>
<dbReference type="GO" id="GO:0005886">
    <property type="term" value="C:plasma membrane"/>
    <property type="evidence" value="ECO:0007669"/>
    <property type="project" value="UniProtKB-SubCell"/>
</dbReference>
<keyword evidence="6 7" id="KW-0472">Membrane</keyword>
<protein>
    <recommendedName>
        <fullName evidence="6">Ion-translocating oxidoreductase complex subunit G</fullName>
        <ecNumber evidence="6">7.-.-.-</ecNumber>
    </recommendedName>
    <alternativeName>
        <fullName evidence="6">Rnf electron transport complex subunit G</fullName>
    </alternativeName>
</protein>
<comment type="caution">
    <text evidence="10">The sequence shown here is derived from an EMBL/GenBank/DDBJ whole genome shotgun (WGS) entry which is preliminary data.</text>
</comment>
<comment type="subunit">
    <text evidence="6">The complex is composed of six subunits: RnfA, RnfB, RnfC, RnfD, RnfE and RnfG.</text>
</comment>
<evidence type="ECO:0000256" key="7">
    <source>
        <dbReference type="SAM" id="Phobius"/>
    </source>
</evidence>
<feature type="transmembrane region" description="Helical" evidence="7">
    <location>
        <begin position="12"/>
        <end position="31"/>
    </location>
</feature>
<keyword evidence="6 7" id="KW-1133">Transmembrane helix</keyword>
<keyword evidence="5 6" id="KW-0249">Electron transport</keyword>
<keyword evidence="1 6" id="KW-0813">Transport</keyword>
<keyword evidence="2 6" id="KW-0597">Phosphoprotein</keyword>
<comment type="function">
    <text evidence="6">Part of a membrane-bound complex that couples electron transfer with translocation of ions across the membrane.</text>
</comment>
<dbReference type="InterPro" id="IPR007329">
    <property type="entry name" value="FMN-bd"/>
</dbReference>
<keyword evidence="4 6" id="KW-0288">FMN</keyword>
<dbReference type="GO" id="GO:0022900">
    <property type="term" value="P:electron transport chain"/>
    <property type="evidence" value="ECO:0007669"/>
    <property type="project" value="UniProtKB-UniRule"/>
</dbReference>
<dbReference type="PIRSF" id="PIRSF006091">
    <property type="entry name" value="E_trnsport_RnfG"/>
    <property type="match status" value="1"/>
</dbReference>
<accession>A0A0M0A119</accession>
<evidence type="ECO:0000256" key="4">
    <source>
        <dbReference type="ARBA" id="ARBA00022643"/>
    </source>
</evidence>
<evidence type="ECO:0000313" key="10">
    <source>
        <dbReference type="EMBL" id="NFG18252.1"/>
    </source>
</evidence>
<dbReference type="OMA" id="YSGAIHL"/>
<evidence type="ECO:0000256" key="5">
    <source>
        <dbReference type="ARBA" id="ARBA00022982"/>
    </source>
</evidence>
<dbReference type="EMBL" id="SGKC01000006">
    <property type="protein sequence ID" value="NEZ91313.1"/>
    <property type="molecule type" value="Genomic_DNA"/>
</dbReference>
<feature type="modified residue" description="FMN phosphoryl threonine" evidence="6">
    <location>
        <position position="164"/>
    </location>
</feature>
<dbReference type="PANTHER" id="PTHR36118">
    <property type="entry name" value="ION-TRANSLOCATING OXIDOREDUCTASE COMPLEX SUBUNIT G"/>
    <property type="match status" value="1"/>
</dbReference>
<keyword evidence="6 7" id="KW-0812">Transmembrane</keyword>
<evidence type="ECO:0000256" key="6">
    <source>
        <dbReference type="HAMAP-Rule" id="MF_00479"/>
    </source>
</evidence>
<evidence type="ECO:0000313" key="12">
    <source>
        <dbReference type="Proteomes" id="UP000478995"/>
    </source>
</evidence>
<comment type="similarity">
    <text evidence="6">Belongs to the RnfG family.</text>
</comment>